<dbReference type="GO" id="GO:0004315">
    <property type="term" value="F:3-oxoacyl-[acyl-carrier-protein] synthase activity"/>
    <property type="evidence" value="ECO:0007669"/>
    <property type="project" value="UniProtKB-EC"/>
</dbReference>
<dbReference type="PANTHER" id="PTHR11712:SF320">
    <property type="entry name" value="BETA-KETOACYL SYNTHASE"/>
    <property type="match status" value="1"/>
</dbReference>
<dbReference type="PROSITE" id="PS52004">
    <property type="entry name" value="KS3_2"/>
    <property type="match status" value="2"/>
</dbReference>
<dbReference type="Proteomes" id="UP001519288">
    <property type="component" value="Unassembled WGS sequence"/>
</dbReference>
<evidence type="ECO:0000313" key="6">
    <source>
        <dbReference type="Proteomes" id="UP001519288"/>
    </source>
</evidence>
<dbReference type="InterPro" id="IPR000794">
    <property type="entry name" value="Beta-ketoacyl_synthase"/>
</dbReference>
<name>A0ABS4JFG3_9BACL</name>
<dbReference type="Gene3D" id="3.40.47.10">
    <property type="match status" value="3"/>
</dbReference>
<gene>
    <name evidence="5" type="ORF">J2Z69_001482</name>
</gene>
<dbReference type="Pfam" id="PF00109">
    <property type="entry name" value="ketoacyl-synt"/>
    <property type="match status" value="2"/>
</dbReference>
<feature type="domain" description="Ketosynthase family 3 (KS3)" evidence="4">
    <location>
        <begin position="415"/>
        <end position="809"/>
    </location>
</feature>
<dbReference type="InterPro" id="IPR016039">
    <property type="entry name" value="Thiolase-like"/>
</dbReference>
<keyword evidence="2 3" id="KW-0808">Transferase</keyword>
<reference evidence="5 6" key="1">
    <citation type="submission" date="2021-03" db="EMBL/GenBank/DDBJ databases">
        <title>Genomic Encyclopedia of Type Strains, Phase IV (KMG-IV): sequencing the most valuable type-strain genomes for metagenomic binning, comparative biology and taxonomic classification.</title>
        <authorList>
            <person name="Goeker M."/>
        </authorList>
    </citation>
    <scope>NUCLEOTIDE SEQUENCE [LARGE SCALE GENOMIC DNA]</scope>
    <source>
        <strain evidence="5 6">DSM 26806</strain>
    </source>
</reference>
<dbReference type="EMBL" id="JAGGLD010000002">
    <property type="protein sequence ID" value="MBP2000451.1"/>
    <property type="molecule type" value="Genomic_DNA"/>
</dbReference>
<keyword evidence="5" id="KW-0012">Acyltransferase</keyword>
<dbReference type="SMART" id="SM00825">
    <property type="entry name" value="PKS_KS"/>
    <property type="match status" value="1"/>
</dbReference>
<dbReference type="PANTHER" id="PTHR11712">
    <property type="entry name" value="POLYKETIDE SYNTHASE-RELATED"/>
    <property type="match status" value="1"/>
</dbReference>
<organism evidence="5 6">
    <name type="scientific">Paenibacillus shirakamiensis</name>
    <dbReference type="NCBI Taxonomy" id="1265935"/>
    <lineage>
        <taxon>Bacteria</taxon>
        <taxon>Bacillati</taxon>
        <taxon>Bacillota</taxon>
        <taxon>Bacilli</taxon>
        <taxon>Bacillales</taxon>
        <taxon>Paenibacillaceae</taxon>
        <taxon>Paenibacillus</taxon>
    </lineage>
</organism>
<evidence type="ECO:0000256" key="1">
    <source>
        <dbReference type="ARBA" id="ARBA00008467"/>
    </source>
</evidence>
<dbReference type="InterPro" id="IPR014031">
    <property type="entry name" value="Ketoacyl_synth_C"/>
</dbReference>
<accession>A0ABS4JFG3</accession>
<evidence type="ECO:0000313" key="5">
    <source>
        <dbReference type="EMBL" id="MBP2000451.1"/>
    </source>
</evidence>
<evidence type="ECO:0000259" key="4">
    <source>
        <dbReference type="PROSITE" id="PS52004"/>
    </source>
</evidence>
<protein>
    <submittedName>
        <fullName evidence="5">3-oxoacyl-[acyl-carrier-protein] synthase II</fullName>
        <ecNumber evidence="5">2.3.1.179</ecNumber>
    </submittedName>
</protein>
<dbReference type="SUPFAM" id="SSF53901">
    <property type="entry name" value="Thiolase-like"/>
    <property type="match status" value="4"/>
</dbReference>
<evidence type="ECO:0000256" key="2">
    <source>
        <dbReference type="ARBA" id="ARBA00022679"/>
    </source>
</evidence>
<keyword evidence="6" id="KW-1185">Reference proteome</keyword>
<proteinExistence type="inferred from homology"/>
<dbReference type="NCBIfam" id="NF005589">
    <property type="entry name" value="PRK07314.1"/>
    <property type="match status" value="1"/>
</dbReference>
<evidence type="ECO:0000256" key="3">
    <source>
        <dbReference type="RuleBase" id="RU003694"/>
    </source>
</evidence>
<sequence length="812" mass="86612">MGVAITGIGVLSAVGNGREAFWESIRLGRSGLKEMTRFDASKLSTRFVGEVRNFDPSEYMSEQELHETERCSQLAFAAAWEAFENASLPVDQYSDDRKGVVIGTSLGGIPNGEVFHSQWLHDGYIQTDESLLLAYPLHTSADFLSIRFRLKGPKITISTACSASSGAIGYGATLINAGKADLVIVGGTDPLSMLSLSGFNSLKALSSDPCSPYCQSKGITIAEGAGMLILERLDLAERRGATILGLVGGCGLSSDAYHPTAPNPGGAGAFKSMHTAVAQASLNLDEIDYVNGHGTGTRANDSAETSALKNMFRDSKKPIPVSSTKSMIGHTLGAAGAIEAITCVMSMMHNTLPPTVNFDESHNPYGLDFVPNTSRKQQVNTVLSNSFAFGGNNVSLLFQNYDHSPRSTEPQNVAHHRTVITGLGIVQPLGIGKESFFSAIVNGKSAIQDIPFQNEVYHSRVGALLDNEQYLKYINPSVVRRLDMLSKYSMASAKMTLDDAKLKVNRDNCERIAIIFGTSSGPIETVEAVNRSIVLQGADKVNPSLFPNTVMNAAAGHICLAFQIKGPSTTICSGGVSGSQAIIYAHQMIKDGIVDAALVIASDEYNETLHAGYDRLGVLSDTIPVPFDREGRGFALSGGSTAILLESEEHAIRRGAEVYGEVFGYGIASDAYRIAGNQSSGKDYARSIELALQDSGKTKEQIDAIFTDARGSKHIDMVEANAVRRIFKDQVPVTSLAGLNGYAVGGLTPVHTAAAVFALKEHVIPAIANDNPIASIRLAGHAERLQRAETFMINSSAYGGTYTSLVIGKYRS</sequence>
<dbReference type="InterPro" id="IPR014030">
    <property type="entry name" value="Ketoacyl_synth_N"/>
</dbReference>
<dbReference type="Pfam" id="PF02801">
    <property type="entry name" value="Ketoacyl-synt_C"/>
    <property type="match status" value="2"/>
</dbReference>
<dbReference type="InterPro" id="IPR020841">
    <property type="entry name" value="PKS_Beta-ketoAc_synthase_dom"/>
</dbReference>
<dbReference type="EC" id="2.3.1.179" evidence="5"/>
<comment type="similarity">
    <text evidence="1 3">Belongs to the thiolase-like superfamily. Beta-ketoacyl-ACP synthases family.</text>
</comment>
<comment type="caution">
    <text evidence="5">The sequence shown here is derived from an EMBL/GenBank/DDBJ whole genome shotgun (WGS) entry which is preliminary data.</text>
</comment>
<feature type="domain" description="Ketosynthase family 3 (KS3)" evidence="4">
    <location>
        <begin position="1"/>
        <end position="400"/>
    </location>
</feature>
<dbReference type="RefSeq" id="WP_209860693.1">
    <property type="nucleotide sequence ID" value="NZ_JAGGLD010000002.1"/>
</dbReference>
<dbReference type="CDD" id="cd00834">
    <property type="entry name" value="KAS_I_II"/>
    <property type="match status" value="2"/>
</dbReference>